<proteinExistence type="predicted"/>
<protein>
    <submittedName>
        <fullName evidence="1">Uncharacterized protein</fullName>
    </submittedName>
</protein>
<dbReference type="EMBL" id="JAUJEA010000012">
    <property type="protein sequence ID" value="MDN5204721.1"/>
    <property type="molecule type" value="Genomic_DNA"/>
</dbReference>
<gene>
    <name evidence="1" type="ORF">QQ008_25240</name>
</gene>
<keyword evidence="2" id="KW-1185">Reference proteome</keyword>
<dbReference type="RefSeq" id="WP_346754744.1">
    <property type="nucleotide sequence ID" value="NZ_JAUJEA010000012.1"/>
</dbReference>
<sequence length="134" mass="15400">MKSFKNNKEQISICISGVIFHCEHDASMILTAYLDEVRSCFANFREREVILSDFESKVSEVFLETLNNGQQLILAEDVRTMIQRLGHIDKETLEESADTDDNLDELLLIEDTKKKPQSPSKFTNALNFAFSLFF</sequence>
<dbReference type="Proteomes" id="UP001172082">
    <property type="component" value="Unassembled WGS sequence"/>
</dbReference>
<organism evidence="1 2">
    <name type="scientific">Splendidivirga corallicola</name>
    <dbReference type="NCBI Taxonomy" id="3051826"/>
    <lineage>
        <taxon>Bacteria</taxon>
        <taxon>Pseudomonadati</taxon>
        <taxon>Bacteroidota</taxon>
        <taxon>Cytophagia</taxon>
        <taxon>Cytophagales</taxon>
        <taxon>Splendidivirgaceae</taxon>
        <taxon>Splendidivirga</taxon>
    </lineage>
</organism>
<name>A0ABT8KVB4_9BACT</name>
<evidence type="ECO:0000313" key="2">
    <source>
        <dbReference type="Proteomes" id="UP001172082"/>
    </source>
</evidence>
<reference evidence="1" key="1">
    <citation type="submission" date="2023-06" db="EMBL/GenBank/DDBJ databases">
        <title>Genomic of Parafulvivirga corallium.</title>
        <authorList>
            <person name="Wang G."/>
        </authorList>
    </citation>
    <scope>NUCLEOTIDE SEQUENCE</scope>
    <source>
        <strain evidence="1">BMA10</strain>
    </source>
</reference>
<accession>A0ABT8KVB4</accession>
<evidence type="ECO:0000313" key="1">
    <source>
        <dbReference type="EMBL" id="MDN5204721.1"/>
    </source>
</evidence>
<comment type="caution">
    <text evidence="1">The sequence shown here is derived from an EMBL/GenBank/DDBJ whole genome shotgun (WGS) entry which is preliminary data.</text>
</comment>